<sequence>MRRHVQIQPVHREKIPIPLHQPARQHRTRRRISRLRCILYCHYRPPKSVTIPWHLQCKLVTRDTSMNESGCVLSGGHSF</sequence>
<reference evidence="1 2" key="1">
    <citation type="submission" date="2014-12" db="EMBL/GenBank/DDBJ databases">
        <title>Complete genome sequence of Bifidobacterium longum subsp. infantis BT1.</title>
        <authorList>
            <person name="Kim J.F."/>
            <person name="Kwak M.-J."/>
        </authorList>
    </citation>
    <scope>NUCLEOTIDE SEQUENCE [LARGE SCALE GENOMIC DNA]</scope>
    <source>
        <strain evidence="1 2">BT1</strain>
    </source>
</reference>
<proteinExistence type="predicted"/>
<accession>A0A0M5KWJ1</accession>
<dbReference type="EMBL" id="CP010411">
    <property type="protein sequence ID" value="ALE09853.1"/>
    <property type="molecule type" value="Genomic_DNA"/>
</dbReference>
<organism evidence="1 2">
    <name type="scientific">Bifidobacterium longum subsp. infantis</name>
    <dbReference type="NCBI Taxonomy" id="1682"/>
    <lineage>
        <taxon>Bacteria</taxon>
        <taxon>Bacillati</taxon>
        <taxon>Actinomycetota</taxon>
        <taxon>Actinomycetes</taxon>
        <taxon>Bifidobacteriales</taxon>
        <taxon>Bifidobacteriaceae</taxon>
        <taxon>Bifidobacterium</taxon>
    </lineage>
</organism>
<evidence type="ECO:0000313" key="2">
    <source>
        <dbReference type="Proteomes" id="UP000067206"/>
    </source>
</evidence>
<dbReference type="PATRIC" id="fig|1682.24.peg.1801"/>
<protein>
    <submittedName>
        <fullName evidence="1">Uncharacterized protein</fullName>
    </submittedName>
</protein>
<evidence type="ECO:0000313" key="1">
    <source>
        <dbReference type="EMBL" id="ALE09853.1"/>
    </source>
</evidence>
<gene>
    <name evidence="1" type="ORF">RY67_1843</name>
</gene>
<name>A0A0M5KWJ1_BIFLI</name>
<dbReference type="AlphaFoldDB" id="A0A0M5KWJ1"/>
<dbReference type="Proteomes" id="UP000067206">
    <property type="component" value="Chromosome"/>
</dbReference>